<dbReference type="RefSeq" id="XP_025546055.1">
    <property type="nucleotide sequence ID" value="XM_025697392.1"/>
</dbReference>
<dbReference type="STRING" id="1450537.A0A395HG46"/>
<dbReference type="AlphaFoldDB" id="A0A395HG46"/>
<evidence type="ECO:0000313" key="1">
    <source>
        <dbReference type="EMBL" id="RAL06901.1"/>
    </source>
</evidence>
<accession>A0A395HG46</accession>
<evidence type="ECO:0000313" key="2">
    <source>
        <dbReference type="Proteomes" id="UP000248961"/>
    </source>
</evidence>
<dbReference type="Proteomes" id="UP000248961">
    <property type="component" value="Unassembled WGS sequence"/>
</dbReference>
<organism evidence="1 2">
    <name type="scientific">Aspergillus homomorphus (strain CBS 101889)</name>
    <dbReference type="NCBI Taxonomy" id="1450537"/>
    <lineage>
        <taxon>Eukaryota</taxon>
        <taxon>Fungi</taxon>
        <taxon>Dikarya</taxon>
        <taxon>Ascomycota</taxon>
        <taxon>Pezizomycotina</taxon>
        <taxon>Eurotiomycetes</taxon>
        <taxon>Eurotiomycetidae</taxon>
        <taxon>Eurotiales</taxon>
        <taxon>Aspergillaceae</taxon>
        <taxon>Aspergillus</taxon>
        <taxon>Aspergillus subgen. Circumdati</taxon>
    </lineage>
</organism>
<reference evidence="1 2" key="1">
    <citation type="submission" date="2018-02" db="EMBL/GenBank/DDBJ databases">
        <title>The genomes of Aspergillus section Nigri reveals drivers in fungal speciation.</title>
        <authorList>
            <consortium name="DOE Joint Genome Institute"/>
            <person name="Vesth T.C."/>
            <person name="Nybo J."/>
            <person name="Theobald S."/>
            <person name="Brandl J."/>
            <person name="Frisvad J.C."/>
            <person name="Nielsen K.F."/>
            <person name="Lyhne E.K."/>
            <person name="Kogle M.E."/>
            <person name="Kuo A."/>
            <person name="Riley R."/>
            <person name="Clum A."/>
            <person name="Nolan M."/>
            <person name="Lipzen A."/>
            <person name="Salamov A."/>
            <person name="Henrissat B."/>
            <person name="Wiebenga A."/>
            <person name="De vries R.P."/>
            <person name="Grigoriev I.V."/>
            <person name="Mortensen U.H."/>
            <person name="Andersen M.R."/>
            <person name="Baker S.E."/>
        </authorList>
    </citation>
    <scope>NUCLEOTIDE SEQUENCE [LARGE SCALE GENOMIC DNA]</scope>
    <source>
        <strain evidence="1 2">CBS 101889</strain>
    </source>
</reference>
<gene>
    <name evidence="1" type="ORF">BO97DRAFT_429809</name>
</gene>
<keyword evidence="2" id="KW-1185">Reference proteome</keyword>
<dbReference type="OrthoDB" id="4505556at2759"/>
<protein>
    <submittedName>
        <fullName evidence="1">Uncharacterized protein</fullName>
    </submittedName>
</protein>
<dbReference type="GeneID" id="37201681"/>
<sequence length="368" mass="42154">MQIPMEIYDQIVFFVANQNSGRLSHQQANRHYSVPTSGAARQELATLCLVNQNFCRSASFALFRHIVARFHGFRECRTCQLLEELSCSVYASCVRQIDFKIHPAEDLSYMLNDLQYVLDLADAFFHLPSKIHKEICVQRVLMALHNIQLPDLTELHVNFPLAHQFEQFFSTTFPPSRTSEILHRLHHLGLCVSAFTNTDDLRRFASDVQASILPKHEALPNANHNAHLFQMVNLAPNLKSLALRSEDMLPLDALVFPPSLRLRSLSLRRMCLSSEVPIAWITGFKPTLRDLILEWVGLQSATWREVLQTIASAEIKTRSPHDWPALGVLRQQVNRNRIVEGLRPLVSTPTGHKPHLHRKLMARMSRRI</sequence>
<dbReference type="EMBL" id="KZ824347">
    <property type="protein sequence ID" value="RAL06901.1"/>
    <property type="molecule type" value="Genomic_DNA"/>
</dbReference>
<dbReference type="VEuPathDB" id="FungiDB:BO97DRAFT_429809"/>
<name>A0A395HG46_ASPHC</name>
<proteinExistence type="predicted"/>